<accession>X1HA92</accession>
<comment type="caution">
    <text evidence="1">The sequence shown here is derived from an EMBL/GenBank/DDBJ whole genome shotgun (WGS) entry which is preliminary data.</text>
</comment>
<dbReference type="InterPro" id="IPR011990">
    <property type="entry name" value="TPR-like_helical_dom_sf"/>
</dbReference>
<dbReference type="SUPFAM" id="SSF48452">
    <property type="entry name" value="TPR-like"/>
    <property type="match status" value="1"/>
</dbReference>
<dbReference type="AlphaFoldDB" id="X1HA92"/>
<dbReference type="Gene3D" id="1.25.40.10">
    <property type="entry name" value="Tetratricopeptide repeat domain"/>
    <property type="match status" value="1"/>
</dbReference>
<evidence type="ECO:0000313" key="1">
    <source>
        <dbReference type="EMBL" id="GAH66312.1"/>
    </source>
</evidence>
<name>X1HA92_9ZZZZ</name>
<feature type="non-terminal residue" evidence="1">
    <location>
        <position position="1"/>
    </location>
</feature>
<evidence type="ECO:0008006" key="2">
    <source>
        <dbReference type="Google" id="ProtNLM"/>
    </source>
</evidence>
<gene>
    <name evidence="1" type="ORF">S03H2_48679</name>
</gene>
<reference evidence="1" key="1">
    <citation type="journal article" date="2014" name="Front. Microbiol.">
        <title>High frequency of phylogenetically diverse reductive dehalogenase-homologous genes in deep subseafloor sedimentary metagenomes.</title>
        <authorList>
            <person name="Kawai M."/>
            <person name="Futagami T."/>
            <person name="Toyoda A."/>
            <person name="Takaki Y."/>
            <person name="Nishi S."/>
            <person name="Hori S."/>
            <person name="Arai W."/>
            <person name="Tsubouchi T."/>
            <person name="Morono Y."/>
            <person name="Uchiyama I."/>
            <person name="Ito T."/>
            <person name="Fujiyama A."/>
            <person name="Inagaki F."/>
            <person name="Takami H."/>
        </authorList>
    </citation>
    <scope>NUCLEOTIDE SEQUENCE</scope>
    <source>
        <strain evidence="1">Expedition CK06-06</strain>
    </source>
</reference>
<feature type="non-terminal residue" evidence="1">
    <location>
        <position position="264"/>
    </location>
</feature>
<proteinExistence type="predicted"/>
<organism evidence="1">
    <name type="scientific">marine sediment metagenome</name>
    <dbReference type="NCBI Taxonomy" id="412755"/>
    <lineage>
        <taxon>unclassified sequences</taxon>
        <taxon>metagenomes</taxon>
        <taxon>ecological metagenomes</taxon>
    </lineage>
</organism>
<dbReference type="EMBL" id="BARU01030706">
    <property type="protein sequence ID" value="GAH66312.1"/>
    <property type="molecule type" value="Genomic_DNA"/>
</dbReference>
<protein>
    <recommendedName>
        <fullName evidence="2">Tetratricopeptide repeat protein</fullName>
    </recommendedName>
</protein>
<sequence>AEGLQLYETAADAYEYCAELFSYLYPSQAPPVRLYLPWMISSYNTKRNQHRCLQIASRFRQSGQFDLFAEAIAGKAAAKIGNTEQANRIFQDAEDKALELIGHELRTINYEQLAWFYCFAAPDANKAIEWANKAYSIEPNSPTAAAILAYSLVINDQTDWAKTLIDNYEHNQIAELTLAQIQLSQGQPDLAIETLKSAIAKDPGSLEAEHAKKILAQHDAEYIPPVDPDITLAVLKNSFGQAVVPVFTPPEKIISLRLNVRGSE</sequence>